<protein>
    <submittedName>
        <fullName evidence="1">Uncharacterized protein</fullName>
    </submittedName>
</protein>
<name>A0A8S5VCR9_9CAUD</name>
<dbReference type="EMBL" id="BK016244">
    <property type="protein sequence ID" value="DAG04569.1"/>
    <property type="molecule type" value="Genomic_DNA"/>
</dbReference>
<reference evidence="1" key="1">
    <citation type="journal article" date="2021" name="Proc. Natl. Acad. Sci. U.S.A.">
        <title>A Catalog of Tens of Thousands of Viruses from Human Metagenomes Reveals Hidden Associations with Chronic Diseases.</title>
        <authorList>
            <person name="Tisza M.J."/>
            <person name="Buck C.B."/>
        </authorList>
    </citation>
    <scope>NUCLEOTIDE SEQUENCE</scope>
    <source>
        <strain evidence="1">CtDXu9</strain>
    </source>
</reference>
<sequence>MRRNFMYDRNEIKEIIDEIVFLKKICYDEFYER</sequence>
<organism evidence="1">
    <name type="scientific">Siphoviridae sp. ctDXu9</name>
    <dbReference type="NCBI Taxonomy" id="2825387"/>
    <lineage>
        <taxon>Viruses</taxon>
        <taxon>Duplodnaviria</taxon>
        <taxon>Heunggongvirae</taxon>
        <taxon>Uroviricota</taxon>
        <taxon>Caudoviricetes</taxon>
    </lineage>
</organism>
<evidence type="ECO:0000313" key="1">
    <source>
        <dbReference type="EMBL" id="DAG04569.1"/>
    </source>
</evidence>
<accession>A0A8S5VCR9</accession>
<proteinExistence type="predicted"/>